<gene>
    <name evidence="1" type="ORF">VRU48_00960</name>
</gene>
<evidence type="ECO:0000313" key="1">
    <source>
        <dbReference type="EMBL" id="MEE1943655.1"/>
    </source>
</evidence>
<name>A0ABU7I2H3_9SPHI</name>
<protein>
    <submittedName>
        <fullName evidence="1">Four helix bundle protein</fullName>
    </submittedName>
</protein>
<organism evidence="1 2">
    <name type="scientific">Pedobacter albus</name>
    <dbReference type="NCBI Taxonomy" id="3113905"/>
    <lineage>
        <taxon>Bacteria</taxon>
        <taxon>Pseudomonadati</taxon>
        <taxon>Bacteroidota</taxon>
        <taxon>Sphingobacteriia</taxon>
        <taxon>Sphingobacteriales</taxon>
        <taxon>Sphingobacteriaceae</taxon>
        <taxon>Pedobacter</taxon>
    </lineage>
</organism>
<dbReference type="EMBL" id="JAZDQT010000001">
    <property type="protein sequence ID" value="MEE1943655.1"/>
    <property type="molecule type" value="Genomic_DNA"/>
</dbReference>
<dbReference type="InterPro" id="IPR012657">
    <property type="entry name" value="23S_rRNA-intervening_sequence"/>
</dbReference>
<comment type="caution">
    <text evidence="1">The sequence shown here is derived from an EMBL/GenBank/DDBJ whole genome shotgun (WGS) entry which is preliminary data.</text>
</comment>
<accession>A0ABU7I2H3</accession>
<sequence>MSYHKIEDLEVYLLAEDFSNKIWDITMKWDFFAKDTVGKQVCNAADSISANIAEGYGRFHYKENKNFCYYSRGSIVETKSFLRKMKYRKLVDEDNYNVLLKELETIHFKLNAYIKYIGRNPSA</sequence>
<keyword evidence="2" id="KW-1185">Reference proteome</keyword>
<evidence type="ECO:0000313" key="2">
    <source>
        <dbReference type="Proteomes" id="UP001336835"/>
    </source>
</evidence>
<dbReference type="InterPro" id="IPR036583">
    <property type="entry name" value="23S_rRNA_IVS_sf"/>
</dbReference>
<proteinExistence type="predicted"/>
<dbReference type="PANTHER" id="PTHR38471">
    <property type="entry name" value="FOUR HELIX BUNDLE PROTEIN"/>
    <property type="match status" value="1"/>
</dbReference>
<dbReference type="Pfam" id="PF05635">
    <property type="entry name" value="23S_rRNA_IVP"/>
    <property type="match status" value="1"/>
</dbReference>
<dbReference type="NCBIfam" id="TIGR02436">
    <property type="entry name" value="four helix bundle protein"/>
    <property type="match status" value="1"/>
</dbReference>
<reference evidence="1 2" key="1">
    <citation type="submission" date="2024-01" db="EMBL/GenBank/DDBJ databases">
        <title>Pedobacter sp. nov., isolated from fresh soil.</title>
        <authorList>
            <person name="Le N.T.T."/>
        </authorList>
    </citation>
    <scope>NUCLEOTIDE SEQUENCE [LARGE SCALE GENOMIC DNA]</scope>
    <source>
        <strain evidence="1 2">KR3-3</strain>
    </source>
</reference>
<dbReference type="SUPFAM" id="SSF158446">
    <property type="entry name" value="IVS-encoded protein-like"/>
    <property type="match status" value="1"/>
</dbReference>
<dbReference type="Proteomes" id="UP001336835">
    <property type="component" value="Unassembled WGS sequence"/>
</dbReference>
<dbReference type="Gene3D" id="1.20.1440.60">
    <property type="entry name" value="23S rRNA-intervening sequence"/>
    <property type="match status" value="1"/>
</dbReference>
<dbReference type="PANTHER" id="PTHR38471:SF2">
    <property type="entry name" value="FOUR HELIX BUNDLE PROTEIN"/>
    <property type="match status" value="1"/>
</dbReference>
<dbReference type="RefSeq" id="WP_330106060.1">
    <property type="nucleotide sequence ID" value="NZ_JAZDQT010000001.1"/>
</dbReference>